<comment type="similarity">
    <text evidence="2">Belongs to the bacterial solute-binding protein 5 family.</text>
</comment>
<comment type="caution">
    <text evidence="8">The sequence shown here is derived from an EMBL/GenBank/DDBJ whole genome shotgun (WGS) entry which is preliminary data.</text>
</comment>
<dbReference type="GO" id="GO:1904680">
    <property type="term" value="F:peptide transmembrane transporter activity"/>
    <property type="evidence" value="ECO:0007669"/>
    <property type="project" value="TreeGrafter"/>
</dbReference>
<evidence type="ECO:0000313" key="8">
    <source>
        <dbReference type="EMBL" id="NIA71243.1"/>
    </source>
</evidence>
<dbReference type="InterPro" id="IPR030678">
    <property type="entry name" value="Peptide/Ni-bd"/>
</dbReference>
<comment type="subcellular location">
    <subcellularLocation>
        <location evidence="1">Periplasm</location>
    </subcellularLocation>
</comment>
<proteinExistence type="inferred from homology"/>
<keyword evidence="9" id="KW-1185">Reference proteome</keyword>
<sequence length="440" mass="47836">MKVKWIALGAAAMIALPLASANAAELRVGFTADALTLDPANHRNRETETIIRNMSDGLLTRDSAMNVVPELAESWSAVNPTTYEFKLRQGVTFHDGSAMTAEDIKFTFDRLIQDGAMGGQTSPRKSLLGPLKEINVIDDHTVHMILKEPWPILPAMLPFQEIVSKAHVEKVGTEGMAGAVNGTGPFKLIDWRRGDSVIMERYDGYYGGATDIAPVGKACVDRVIFKVIPENASRVAALLAGDVHIINSLPTHNVKQVENNPGTQVMAVNGTRSTFIALNNQVAPFDDVRVRHAMAHALDRELIVDKILDGKATLIDGILSPDAFGKNKNLPAYAYDLDRAKTLLAEAGYPDGLDVTLDVDGANKETAEAIGSLLTKAGIRTKVTVSEASSPASWSSSPQTKNPPREAVAGLELRDRNFRWLRGQDLNLRHPNYELEILST</sequence>
<accession>A0A967F1D0</accession>
<dbReference type="Pfam" id="PF00496">
    <property type="entry name" value="SBP_bac_5"/>
    <property type="match status" value="1"/>
</dbReference>
<evidence type="ECO:0000256" key="3">
    <source>
        <dbReference type="ARBA" id="ARBA00022448"/>
    </source>
</evidence>
<evidence type="ECO:0000313" key="9">
    <source>
        <dbReference type="Proteomes" id="UP000761264"/>
    </source>
</evidence>
<dbReference type="Proteomes" id="UP000761264">
    <property type="component" value="Unassembled WGS sequence"/>
</dbReference>
<keyword evidence="3" id="KW-0813">Transport</keyword>
<dbReference type="RefSeq" id="WP_167228676.1">
    <property type="nucleotide sequence ID" value="NZ_JAAQPH010000020.1"/>
</dbReference>
<gene>
    <name evidence="8" type="ORF">HBA54_21825</name>
</gene>
<dbReference type="PANTHER" id="PTHR30290:SF9">
    <property type="entry name" value="OLIGOPEPTIDE-BINDING PROTEIN APPA"/>
    <property type="match status" value="1"/>
</dbReference>
<protein>
    <submittedName>
        <fullName evidence="8">ABC transporter substrate-binding protein</fullName>
    </submittedName>
</protein>
<dbReference type="GO" id="GO:0043190">
    <property type="term" value="C:ATP-binding cassette (ABC) transporter complex"/>
    <property type="evidence" value="ECO:0007669"/>
    <property type="project" value="InterPro"/>
</dbReference>
<dbReference type="PIRSF" id="PIRSF002741">
    <property type="entry name" value="MppA"/>
    <property type="match status" value="1"/>
</dbReference>
<feature type="chain" id="PRO_5036901772" evidence="6">
    <location>
        <begin position="24"/>
        <end position="440"/>
    </location>
</feature>
<dbReference type="GO" id="GO:0015833">
    <property type="term" value="P:peptide transport"/>
    <property type="evidence" value="ECO:0007669"/>
    <property type="project" value="TreeGrafter"/>
</dbReference>
<feature type="region of interest" description="Disordered" evidence="5">
    <location>
        <begin position="388"/>
        <end position="407"/>
    </location>
</feature>
<feature type="signal peptide" evidence="6">
    <location>
        <begin position="1"/>
        <end position="23"/>
    </location>
</feature>
<dbReference type="EMBL" id="JAAQPH010000020">
    <property type="protein sequence ID" value="NIA71243.1"/>
    <property type="molecule type" value="Genomic_DNA"/>
</dbReference>
<dbReference type="Gene3D" id="3.10.105.10">
    <property type="entry name" value="Dipeptide-binding Protein, Domain 3"/>
    <property type="match status" value="1"/>
</dbReference>
<feature type="domain" description="Solute-binding protein family 5" evidence="7">
    <location>
        <begin position="66"/>
        <end position="389"/>
    </location>
</feature>
<feature type="compositionally biased region" description="Low complexity" evidence="5">
    <location>
        <begin position="388"/>
        <end position="398"/>
    </location>
</feature>
<evidence type="ECO:0000256" key="5">
    <source>
        <dbReference type="SAM" id="MobiDB-lite"/>
    </source>
</evidence>
<dbReference type="SUPFAM" id="SSF53850">
    <property type="entry name" value="Periplasmic binding protein-like II"/>
    <property type="match status" value="1"/>
</dbReference>
<evidence type="ECO:0000256" key="6">
    <source>
        <dbReference type="SAM" id="SignalP"/>
    </source>
</evidence>
<evidence type="ECO:0000256" key="4">
    <source>
        <dbReference type="ARBA" id="ARBA00022729"/>
    </source>
</evidence>
<name>A0A967F1D0_9PROT</name>
<evidence type="ECO:0000256" key="2">
    <source>
        <dbReference type="ARBA" id="ARBA00005695"/>
    </source>
</evidence>
<dbReference type="Gene3D" id="3.40.190.10">
    <property type="entry name" value="Periplasmic binding protein-like II"/>
    <property type="match status" value="1"/>
</dbReference>
<keyword evidence="4 6" id="KW-0732">Signal</keyword>
<reference evidence="8" key="1">
    <citation type="submission" date="2020-03" db="EMBL/GenBank/DDBJ databases">
        <title>Genome of Pelagibius litoralis DSM 21314T.</title>
        <authorList>
            <person name="Wang G."/>
        </authorList>
    </citation>
    <scope>NUCLEOTIDE SEQUENCE</scope>
    <source>
        <strain evidence="8">DSM 21314</strain>
    </source>
</reference>
<dbReference type="InterPro" id="IPR039424">
    <property type="entry name" value="SBP_5"/>
</dbReference>
<evidence type="ECO:0000256" key="1">
    <source>
        <dbReference type="ARBA" id="ARBA00004418"/>
    </source>
</evidence>
<dbReference type="AlphaFoldDB" id="A0A967F1D0"/>
<dbReference type="GO" id="GO:0030288">
    <property type="term" value="C:outer membrane-bounded periplasmic space"/>
    <property type="evidence" value="ECO:0007669"/>
    <property type="project" value="UniProtKB-ARBA"/>
</dbReference>
<dbReference type="PANTHER" id="PTHR30290">
    <property type="entry name" value="PERIPLASMIC BINDING COMPONENT OF ABC TRANSPORTER"/>
    <property type="match status" value="1"/>
</dbReference>
<dbReference type="Gene3D" id="3.90.76.10">
    <property type="entry name" value="Dipeptide-binding Protein, Domain 1"/>
    <property type="match status" value="1"/>
</dbReference>
<dbReference type="InterPro" id="IPR000914">
    <property type="entry name" value="SBP_5_dom"/>
</dbReference>
<evidence type="ECO:0000259" key="7">
    <source>
        <dbReference type="Pfam" id="PF00496"/>
    </source>
</evidence>
<organism evidence="8 9">
    <name type="scientific">Pelagibius litoralis</name>
    <dbReference type="NCBI Taxonomy" id="374515"/>
    <lineage>
        <taxon>Bacteria</taxon>
        <taxon>Pseudomonadati</taxon>
        <taxon>Pseudomonadota</taxon>
        <taxon>Alphaproteobacteria</taxon>
        <taxon>Rhodospirillales</taxon>
        <taxon>Rhodovibrionaceae</taxon>
        <taxon>Pelagibius</taxon>
    </lineage>
</organism>